<organism evidence="2 3">
    <name type="scientific">Pseudoalteromonas fenneropenaei</name>
    <dbReference type="NCBI Taxonomy" id="1737459"/>
    <lineage>
        <taxon>Bacteria</taxon>
        <taxon>Pseudomonadati</taxon>
        <taxon>Pseudomonadota</taxon>
        <taxon>Gammaproteobacteria</taxon>
        <taxon>Alteromonadales</taxon>
        <taxon>Pseudoalteromonadaceae</taxon>
        <taxon>Pseudoalteromonas</taxon>
    </lineage>
</organism>
<dbReference type="RefSeq" id="WP_377124801.1">
    <property type="nucleotide sequence ID" value="NZ_JBHRSD010000022.1"/>
</dbReference>
<evidence type="ECO:0000313" key="2">
    <source>
        <dbReference type="EMBL" id="MFC3033377.1"/>
    </source>
</evidence>
<feature type="signal peptide" evidence="1">
    <location>
        <begin position="1"/>
        <end position="34"/>
    </location>
</feature>
<keyword evidence="1" id="KW-0732">Signal</keyword>
<evidence type="ECO:0000256" key="1">
    <source>
        <dbReference type="SAM" id="SignalP"/>
    </source>
</evidence>
<sequence>MSIMMRSDKWTGGKMNFVKVVLLTLWLLPLSLTAAPTANAIADWLNDPRAPLAGIEVKAKATYWQAIDTDPDGFGGAANYAPERSQCVIFAPHQFFDEHTLTLAQSLFPLCQLLLWNTQHRHTRTKQGDSRDFSLTTQSWPYQLLKAYLTRYPSATIIQLHGFSRDKRHTEAAKNADLILSNGNRSGSKRLQDLQQCFSNAGYQALRYPQQVSELGGTRNVLNQLLTQPGQFIHLEMERNTRLGLVQSETKLEQWKLCFAFLHSS</sequence>
<proteinExistence type="predicted"/>
<comment type="caution">
    <text evidence="2">The sequence shown here is derived from an EMBL/GenBank/DDBJ whole genome shotgun (WGS) entry which is preliminary data.</text>
</comment>
<name>A0ABV7CL75_9GAMM</name>
<protein>
    <submittedName>
        <fullName evidence="2">Uncharacterized protein</fullName>
    </submittedName>
</protein>
<feature type="chain" id="PRO_5045652037" evidence="1">
    <location>
        <begin position="35"/>
        <end position="265"/>
    </location>
</feature>
<reference evidence="3" key="1">
    <citation type="journal article" date="2019" name="Int. J. Syst. Evol. Microbiol.">
        <title>The Global Catalogue of Microorganisms (GCM) 10K type strain sequencing project: providing services to taxonomists for standard genome sequencing and annotation.</title>
        <authorList>
            <consortium name="The Broad Institute Genomics Platform"/>
            <consortium name="The Broad Institute Genome Sequencing Center for Infectious Disease"/>
            <person name="Wu L."/>
            <person name="Ma J."/>
        </authorList>
    </citation>
    <scope>NUCLEOTIDE SEQUENCE [LARGE SCALE GENOMIC DNA]</scope>
    <source>
        <strain evidence="3">KCTC 42730</strain>
    </source>
</reference>
<dbReference type="Proteomes" id="UP001595453">
    <property type="component" value="Unassembled WGS sequence"/>
</dbReference>
<accession>A0ABV7CL75</accession>
<gene>
    <name evidence="2" type="ORF">ACFOEE_12690</name>
</gene>
<keyword evidence="3" id="KW-1185">Reference proteome</keyword>
<dbReference type="EMBL" id="JBHRSD010000022">
    <property type="protein sequence ID" value="MFC3033377.1"/>
    <property type="molecule type" value="Genomic_DNA"/>
</dbReference>
<evidence type="ECO:0000313" key="3">
    <source>
        <dbReference type="Proteomes" id="UP001595453"/>
    </source>
</evidence>